<dbReference type="AlphaFoldDB" id="A0A0L9TWN4"/>
<sequence>MEGSKESNQVVESYGKDQARYDQRQAVSTERWKVVKNRAERQKKPVDDEEVLLLALDMVAGPRGKKPIKKIVDEAFVHLETTHKQLLAFLLLLRIEKDCLELWLSLSRALFRLVVPVSSPLHFCCPSRFGSSSSLSLELSPSSNTVVGRHCLVRFGAKRVPSSAPKPWLEC</sequence>
<evidence type="ECO:0000313" key="2">
    <source>
        <dbReference type="EMBL" id="KOM34837.1"/>
    </source>
</evidence>
<dbReference type="Gramene" id="KOM34837">
    <property type="protein sequence ID" value="KOM34837"/>
    <property type="gene ID" value="LR48_Vigan02g098700"/>
</dbReference>
<reference evidence="3" key="1">
    <citation type="journal article" date="2015" name="Proc. Natl. Acad. Sci. U.S.A.">
        <title>Genome sequencing of adzuki bean (Vigna angularis) provides insight into high starch and low fat accumulation and domestication.</title>
        <authorList>
            <person name="Yang K."/>
            <person name="Tian Z."/>
            <person name="Chen C."/>
            <person name="Luo L."/>
            <person name="Zhao B."/>
            <person name="Wang Z."/>
            <person name="Yu L."/>
            <person name="Li Y."/>
            <person name="Sun Y."/>
            <person name="Li W."/>
            <person name="Chen Y."/>
            <person name="Li Y."/>
            <person name="Zhang Y."/>
            <person name="Ai D."/>
            <person name="Zhao J."/>
            <person name="Shang C."/>
            <person name="Ma Y."/>
            <person name="Wu B."/>
            <person name="Wang M."/>
            <person name="Gao L."/>
            <person name="Sun D."/>
            <person name="Zhang P."/>
            <person name="Guo F."/>
            <person name="Wang W."/>
            <person name="Li Y."/>
            <person name="Wang J."/>
            <person name="Varshney R.K."/>
            <person name="Wang J."/>
            <person name="Ling H.Q."/>
            <person name="Wan P."/>
        </authorList>
    </citation>
    <scope>NUCLEOTIDE SEQUENCE</scope>
    <source>
        <strain evidence="3">cv. Jingnong 6</strain>
    </source>
</reference>
<evidence type="ECO:0000256" key="1">
    <source>
        <dbReference type="SAM" id="MobiDB-lite"/>
    </source>
</evidence>
<feature type="compositionally biased region" description="Basic and acidic residues" evidence="1">
    <location>
        <begin position="14"/>
        <end position="23"/>
    </location>
</feature>
<evidence type="ECO:0000313" key="3">
    <source>
        <dbReference type="Proteomes" id="UP000053144"/>
    </source>
</evidence>
<gene>
    <name evidence="2" type="ORF">LR48_Vigan02g098700</name>
</gene>
<proteinExistence type="predicted"/>
<feature type="region of interest" description="Disordered" evidence="1">
    <location>
        <begin position="1"/>
        <end position="27"/>
    </location>
</feature>
<feature type="compositionally biased region" description="Polar residues" evidence="1">
    <location>
        <begin position="1"/>
        <end position="11"/>
    </location>
</feature>
<accession>A0A0L9TWN4</accession>
<name>A0A0L9TWN4_PHAAN</name>
<protein>
    <submittedName>
        <fullName evidence="2">Uncharacterized protein</fullName>
    </submittedName>
</protein>
<dbReference type="EMBL" id="CM003372">
    <property type="protein sequence ID" value="KOM34837.1"/>
    <property type="molecule type" value="Genomic_DNA"/>
</dbReference>
<organism evidence="2 3">
    <name type="scientific">Phaseolus angularis</name>
    <name type="common">Azuki bean</name>
    <name type="synonym">Vigna angularis</name>
    <dbReference type="NCBI Taxonomy" id="3914"/>
    <lineage>
        <taxon>Eukaryota</taxon>
        <taxon>Viridiplantae</taxon>
        <taxon>Streptophyta</taxon>
        <taxon>Embryophyta</taxon>
        <taxon>Tracheophyta</taxon>
        <taxon>Spermatophyta</taxon>
        <taxon>Magnoliopsida</taxon>
        <taxon>eudicotyledons</taxon>
        <taxon>Gunneridae</taxon>
        <taxon>Pentapetalae</taxon>
        <taxon>rosids</taxon>
        <taxon>fabids</taxon>
        <taxon>Fabales</taxon>
        <taxon>Fabaceae</taxon>
        <taxon>Papilionoideae</taxon>
        <taxon>50 kb inversion clade</taxon>
        <taxon>NPAAA clade</taxon>
        <taxon>indigoferoid/millettioid clade</taxon>
        <taxon>Phaseoleae</taxon>
        <taxon>Vigna</taxon>
    </lineage>
</organism>
<dbReference type="Proteomes" id="UP000053144">
    <property type="component" value="Chromosome 2"/>
</dbReference>